<dbReference type="Proteomes" id="UP000467841">
    <property type="component" value="Unassembled WGS sequence"/>
</dbReference>
<keyword evidence="4" id="KW-0255">Endonuclease</keyword>
<feature type="domain" description="Integrase catalytic" evidence="9">
    <location>
        <begin position="287"/>
        <end position="447"/>
    </location>
</feature>
<keyword evidence="5" id="KW-0378">Hydrolase</keyword>
<accession>A0A6D2K7Q3</accession>
<dbReference type="SUPFAM" id="SSF53098">
    <property type="entry name" value="Ribonuclease H-like"/>
    <property type="match status" value="1"/>
</dbReference>
<dbReference type="GO" id="GO:0015074">
    <property type="term" value="P:DNA integration"/>
    <property type="evidence" value="ECO:0007669"/>
    <property type="project" value="InterPro"/>
</dbReference>
<keyword evidence="7" id="KW-0175">Coiled coil</keyword>
<dbReference type="OrthoDB" id="111931at2759"/>
<dbReference type="InterPro" id="IPR041588">
    <property type="entry name" value="Integrase_H2C2"/>
</dbReference>
<feature type="compositionally biased region" description="Low complexity" evidence="8">
    <location>
        <begin position="788"/>
        <end position="800"/>
    </location>
</feature>
<dbReference type="InterPro" id="IPR036397">
    <property type="entry name" value="RNaseH_sf"/>
</dbReference>
<dbReference type="InterPro" id="IPR012337">
    <property type="entry name" value="RNaseH-like_sf"/>
</dbReference>
<evidence type="ECO:0000256" key="6">
    <source>
        <dbReference type="ARBA" id="ARBA00022918"/>
    </source>
</evidence>
<evidence type="ECO:0000259" key="9">
    <source>
        <dbReference type="PROSITE" id="PS50994"/>
    </source>
</evidence>
<evidence type="ECO:0000256" key="7">
    <source>
        <dbReference type="SAM" id="Coils"/>
    </source>
</evidence>
<dbReference type="Gene3D" id="3.30.70.270">
    <property type="match status" value="1"/>
</dbReference>
<dbReference type="GO" id="GO:0003676">
    <property type="term" value="F:nucleic acid binding"/>
    <property type="evidence" value="ECO:0007669"/>
    <property type="project" value="InterPro"/>
</dbReference>
<dbReference type="Pfam" id="PF24626">
    <property type="entry name" value="SH3_Tf2-1"/>
    <property type="match status" value="1"/>
</dbReference>
<name>A0A6D2K7Q3_9BRAS</name>
<evidence type="ECO:0000256" key="2">
    <source>
        <dbReference type="ARBA" id="ARBA00022695"/>
    </source>
</evidence>
<organism evidence="10 11">
    <name type="scientific">Microthlaspi erraticum</name>
    <dbReference type="NCBI Taxonomy" id="1685480"/>
    <lineage>
        <taxon>Eukaryota</taxon>
        <taxon>Viridiplantae</taxon>
        <taxon>Streptophyta</taxon>
        <taxon>Embryophyta</taxon>
        <taxon>Tracheophyta</taxon>
        <taxon>Spermatophyta</taxon>
        <taxon>Magnoliopsida</taxon>
        <taxon>eudicotyledons</taxon>
        <taxon>Gunneridae</taxon>
        <taxon>Pentapetalae</taxon>
        <taxon>rosids</taxon>
        <taxon>malvids</taxon>
        <taxon>Brassicales</taxon>
        <taxon>Brassicaceae</taxon>
        <taxon>Coluteocarpeae</taxon>
        <taxon>Microthlaspi</taxon>
    </lineage>
</organism>
<gene>
    <name evidence="10" type="ORF">MERR_LOCUS36211</name>
</gene>
<dbReference type="GO" id="GO:0004519">
    <property type="term" value="F:endonuclease activity"/>
    <property type="evidence" value="ECO:0007669"/>
    <property type="project" value="UniProtKB-KW"/>
</dbReference>
<evidence type="ECO:0000256" key="1">
    <source>
        <dbReference type="ARBA" id="ARBA00022679"/>
    </source>
</evidence>
<dbReference type="Pfam" id="PF17917">
    <property type="entry name" value="RT_RNaseH"/>
    <property type="match status" value="1"/>
</dbReference>
<dbReference type="InterPro" id="IPR043128">
    <property type="entry name" value="Rev_trsase/Diguanyl_cyclase"/>
</dbReference>
<dbReference type="InterPro" id="IPR056924">
    <property type="entry name" value="SH3_Tf2-1"/>
</dbReference>
<sequence length="827" mass="94932">MTEIIKKEVGFKWEKAQEEAFQTLKDRLTNAPVLMLPDFLKTFEIECDASGIGIGAVLMQDKKPIAYFSEKLGGATLNYPTYDKELYALVRALQTWQHYLWPKEFVIHTDHESLKHFKGQQKLNKRHARWAEFIETFPYVIKYKKGKDNVVADALSRRYTLLSTLDAKLLGFEQIKELYASDADFSDIYQACSKFASGRYVRQDGFLFYENRLCVPNCSLRDLFVREAHGGGLMGHFGVTKTIQIMRDHFHWPHMIRDVERICARCTTCKLAKSKVQPHGLYTPLPIPSQPWTDVSMDFVLGLPRTRHGKDSIFVIVDRFSKMAHFVACNKTDDASHVAALFFKDVIRLHGMPRTIVSDRDTKFLSYFWKTLWSKLGTKLLFSTTCHPQTDGQTEVVNRTLGTLLRVLLKKNLKNWDDCLPHIEFAYNHSVHSASKFSPFEIVYGFKPLSPLDLMPLPLSERLSTDGQKRAEMVKKIHEQAKKNIEEKTRQYAKKANKGRRELIFEAGDQVWIHLRKERFPAERKSKLMPRIDGPFTVTKRINNNSYRVDLQGKYNISPSFNVADLSPFLADEPDLRSNPFQEGGDDAIMDKEVQETHLLAEKEDGMEQLVAEEGLEAEQLVPEESLAIPTGPITRSRTKALNQAIGKVLSALNQQETKPTTLRSLPRISSIAIRFTFQSAQTLSFQADLFQGRITNPELTTVVRGDNIDFRPPVYTLVGQENVCEKRSLNSIELRIELSLKLRIESRRVRIWMQKSMDKMVSKIKSLEKKVSGSSSKKKKSKAPTFPRSRSLLTTPRRLPAQEPHRASSFRAKGRRRQLAEKEEEL</sequence>
<dbReference type="SUPFAM" id="SSF56672">
    <property type="entry name" value="DNA/RNA polymerases"/>
    <property type="match status" value="1"/>
</dbReference>
<dbReference type="Gene3D" id="3.10.20.370">
    <property type="match status" value="1"/>
</dbReference>
<proteinExistence type="predicted"/>
<dbReference type="InterPro" id="IPR001584">
    <property type="entry name" value="Integrase_cat-core"/>
</dbReference>
<comment type="caution">
    <text evidence="10">The sequence shown here is derived from an EMBL/GenBank/DDBJ whole genome shotgun (WGS) entry which is preliminary data.</text>
</comment>
<dbReference type="CDD" id="cd09274">
    <property type="entry name" value="RNase_HI_RT_Ty3"/>
    <property type="match status" value="1"/>
</dbReference>
<evidence type="ECO:0000313" key="11">
    <source>
        <dbReference type="Proteomes" id="UP000467841"/>
    </source>
</evidence>
<keyword evidence="6" id="KW-0695">RNA-directed DNA polymerase</keyword>
<dbReference type="PANTHER" id="PTHR35046:SF9">
    <property type="entry name" value="RNA-DIRECTED DNA POLYMERASE"/>
    <property type="match status" value="1"/>
</dbReference>
<evidence type="ECO:0000256" key="8">
    <source>
        <dbReference type="SAM" id="MobiDB-lite"/>
    </source>
</evidence>
<keyword evidence="11" id="KW-1185">Reference proteome</keyword>
<keyword evidence="3" id="KW-0540">Nuclease</keyword>
<feature type="region of interest" description="Disordered" evidence="8">
    <location>
        <begin position="767"/>
        <end position="827"/>
    </location>
</feature>
<dbReference type="Pfam" id="PF17921">
    <property type="entry name" value="Integrase_H2C2"/>
    <property type="match status" value="1"/>
</dbReference>
<evidence type="ECO:0000256" key="3">
    <source>
        <dbReference type="ARBA" id="ARBA00022722"/>
    </source>
</evidence>
<dbReference type="FunFam" id="1.10.340.70:FF:000001">
    <property type="entry name" value="Retrovirus-related Pol polyprotein from transposon gypsy-like Protein"/>
    <property type="match status" value="1"/>
</dbReference>
<dbReference type="AlphaFoldDB" id="A0A6D2K7Q3"/>
<dbReference type="PANTHER" id="PTHR35046">
    <property type="entry name" value="ZINC KNUCKLE (CCHC-TYPE) FAMILY PROTEIN"/>
    <property type="match status" value="1"/>
</dbReference>
<dbReference type="GO" id="GO:0016787">
    <property type="term" value="F:hydrolase activity"/>
    <property type="evidence" value="ECO:0007669"/>
    <property type="project" value="UniProtKB-KW"/>
</dbReference>
<reference evidence="10" key="1">
    <citation type="submission" date="2020-01" db="EMBL/GenBank/DDBJ databases">
        <authorList>
            <person name="Mishra B."/>
        </authorList>
    </citation>
    <scope>NUCLEOTIDE SEQUENCE [LARGE SCALE GENOMIC DNA]</scope>
</reference>
<evidence type="ECO:0000313" key="10">
    <source>
        <dbReference type="EMBL" id="CAA7048976.1"/>
    </source>
</evidence>
<evidence type="ECO:0000256" key="5">
    <source>
        <dbReference type="ARBA" id="ARBA00022801"/>
    </source>
</evidence>
<dbReference type="GO" id="GO:0003964">
    <property type="term" value="F:RNA-directed DNA polymerase activity"/>
    <property type="evidence" value="ECO:0007669"/>
    <property type="project" value="UniProtKB-KW"/>
</dbReference>
<evidence type="ECO:0000256" key="4">
    <source>
        <dbReference type="ARBA" id="ARBA00022759"/>
    </source>
</evidence>
<dbReference type="FunFam" id="3.30.420.10:FF:000032">
    <property type="entry name" value="Retrovirus-related Pol polyprotein from transposon 297-like Protein"/>
    <property type="match status" value="1"/>
</dbReference>
<dbReference type="PROSITE" id="PS50994">
    <property type="entry name" value="INTEGRASE"/>
    <property type="match status" value="1"/>
</dbReference>
<dbReference type="InterPro" id="IPR041373">
    <property type="entry name" value="RT_RNaseH"/>
</dbReference>
<keyword evidence="2" id="KW-0548">Nucleotidyltransferase</keyword>
<dbReference type="Pfam" id="PF00665">
    <property type="entry name" value="rve"/>
    <property type="match status" value="1"/>
</dbReference>
<dbReference type="Gene3D" id="1.10.340.70">
    <property type="match status" value="1"/>
</dbReference>
<dbReference type="EMBL" id="CACVBM020001402">
    <property type="protein sequence ID" value="CAA7048976.1"/>
    <property type="molecule type" value="Genomic_DNA"/>
</dbReference>
<feature type="coiled-coil region" evidence="7">
    <location>
        <begin position="471"/>
        <end position="498"/>
    </location>
</feature>
<keyword evidence="1" id="KW-0808">Transferase</keyword>
<dbReference type="InterPro" id="IPR043502">
    <property type="entry name" value="DNA/RNA_pol_sf"/>
</dbReference>
<dbReference type="Gene3D" id="3.30.420.10">
    <property type="entry name" value="Ribonuclease H-like superfamily/Ribonuclease H"/>
    <property type="match status" value="1"/>
</dbReference>
<protein>
    <recommendedName>
        <fullName evidence="9">Integrase catalytic domain-containing protein</fullName>
    </recommendedName>
</protein>